<feature type="compositionally biased region" description="Acidic residues" evidence="1">
    <location>
        <begin position="105"/>
        <end position="127"/>
    </location>
</feature>
<feature type="compositionally biased region" description="Basic and acidic residues" evidence="1">
    <location>
        <begin position="84"/>
        <end position="104"/>
    </location>
</feature>
<feature type="compositionally biased region" description="Polar residues" evidence="1">
    <location>
        <begin position="60"/>
        <end position="77"/>
    </location>
</feature>
<organism evidence="2 3">
    <name type="scientific">Phlebotomus papatasi</name>
    <name type="common">Sandfly</name>
    <dbReference type="NCBI Taxonomy" id="29031"/>
    <lineage>
        <taxon>Eukaryota</taxon>
        <taxon>Metazoa</taxon>
        <taxon>Ecdysozoa</taxon>
        <taxon>Arthropoda</taxon>
        <taxon>Hexapoda</taxon>
        <taxon>Insecta</taxon>
        <taxon>Pterygota</taxon>
        <taxon>Neoptera</taxon>
        <taxon>Endopterygota</taxon>
        <taxon>Diptera</taxon>
        <taxon>Nematocera</taxon>
        <taxon>Psychodoidea</taxon>
        <taxon>Psychodidae</taxon>
        <taxon>Phlebotomus</taxon>
        <taxon>Phlebotomus</taxon>
    </lineage>
</organism>
<reference evidence="2" key="1">
    <citation type="submission" date="2022-08" db="UniProtKB">
        <authorList>
            <consortium name="EnsemblMetazoa"/>
        </authorList>
    </citation>
    <scope>IDENTIFICATION</scope>
    <source>
        <strain evidence="2">Israel</strain>
    </source>
</reference>
<evidence type="ECO:0000313" key="3">
    <source>
        <dbReference type="Proteomes" id="UP000092462"/>
    </source>
</evidence>
<name>A0A1B0DAM7_PHLPP</name>
<evidence type="ECO:0000256" key="1">
    <source>
        <dbReference type="SAM" id="MobiDB-lite"/>
    </source>
</evidence>
<accession>A0A1B0DAM7</accession>
<keyword evidence="3" id="KW-1185">Reference proteome</keyword>
<evidence type="ECO:0000313" key="2">
    <source>
        <dbReference type="EnsemblMetazoa" id="PPAI004732-PA"/>
    </source>
</evidence>
<dbReference type="VEuPathDB" id="VectorBase:PPAPM1_007403"/>
<dbReference type="EnsemblMetazoa" id="PPAI004732-RA">
    <property type="protein sequence ID" value="PPAI004732-PA"/>
    <property type="gene ID" value="PPAI004732"/>
</dbReference>
<sequence>MPHAASSTHSTSMPTITSATSSASVLNVTKKTDHQSHESKGDIERDVDDNGDDGADGGESHQQPVVTRSKQSVSGDTDSVAGGVKDKMEHSTHSDMLLEPKNEYDESNEGNVEDLTLDDEELLDDLEQAGPSHGGEGSSQGYAQWQIERSQDEVFMGGQDSAGQHRDAQGRLKNPFFTDDPQKFL</sequence>
<dbReference type="VEuPathDB" id="VectorBase:PPAI004732"/>
<feature type="compositionally biased region" description="Acidic residues" evidence="1">
    <location>
        <begin position="45"/>
        <end position="56"/>
    </location>
</feature>
<dbReference type="EMBL" id="AJVK01029216">
    <property type="status" value="NOT_ANNOTATED_CDS"/>
    <property type="molecule type" value="Genomic_DNA"/>
</dbReference>
<feature type="region of interest" description="Disordered" evidence="1">
    <location>
        <begin position="1"/>
        <end position="185"/>
    </location>
</feature>
<protein>
    <submittedName>
        <fullName evidence="2">Uncharacterized protein</fullName>
    </submittedName>
</protein>
<feature type="compositionally biased region" description="Basic and acidic residues" evidence="1">
    <location>
        <begin position="30"/>
        <end position="44"/>
    </location>
</feature>
<feature type="compositionally biased region" description="Polar residues" evidence="1">
    <location>
        <begin position="1"/>
        <end position="29"/>
    </location>
</feature>
<dbReference type="AlphaFoldDB" id="A0A1B0DAM7"/>
<proteinExistence type="predicted"/>
<dbReference type="Proteomes" id="UP000092462">
    <property type="component" value="Unassembled WGS sequence"/>
</dbReference>